<protein>
    <recommendedName>
        <fullName evidence="6">DUF1232 domain-containing protein</fullName>
    </recommendedName>
</protein>
<dbReference type="Pfam" id="PF06803">
    <property type="entry name" value="DUF1232"/>
    <property type="match status" value="1"/>
</dbReference>
<evidence type="ECO:0000256" key="4">
    <source>
        <dbReference type="ARBA" id="ARBA00023136"/>
    </source>
</evidence>
<dbReference type="EMBL" id="FNUX01000028">
    <property type="protein sequence ID" value="SEG11743.1"/>
    <property type="molecule type" value="Genomic_DNA"/>
</dbReference>
<proteinExistence type="predicted"/>
<sequence>MSLLSSLKTKAKELRQFTLIAYYAARDPRTPTHVRMLALFVAAYALSPIDLIPDFIPVLGYLDDLVLVPLGLALWLFVCCPHLSWHPPVRGRNTQPSGRPASWRPASLLRSGYLSYFWLDGGHSRWCAPDNSFMR</sequence>
<dbReference type="InterPro" id="IPR010652">
    <property type="entry name" value="DUF1232"/>
</dbReference>
<evidence type="ECO:0000256" key="1">
    <source>
        <dbReference type="ARBA" id="ARBA00004127"/>
    </source>
</evidence>
<evidence type="ECO:0000256" key="5">
    <source>
        <dbReference type="SAM" id="Phobius"/>
    </source>
</evidence>
<reference evidence="7 8" key="1">
    <citation type="submission" date="2016-10" db="EMBL/GenBank/DDBJ databases">
        <authorList>
            <person name="de Groot N.N."/>
        </authorList>
    </citation>
    <scope>NUCLEOTIDE SEQUENCE [LARGE SCALE GENOMIC DNA]</scope>
    <source>
        <strain evidence="7 8">Nm13</strain>
    </source>
</reference>
<keyword evidence="4 5" id="KW-0472">Membrane</keyword>
<dbReference type="Proteomes" id="UP000236753">
    <property type="component" value="Unassembled WGS sequence"/>
</dbReference>
<dbReference type="AlphaFoldDB" id="A0A1H5XJC9"/>
<keyword evidence="3 5" id="KW-1133">Transmembrane helix</keyword>
<gene>
    <name evidence="7" type="ORF">SAMN05216334_12824</name>
</gene>
<evidence type="ECO:0000313" key="8">
    <source>
        <dbReference type="Proteomes" id="UP000236753"/>
    </source>
</evidence>
<dbReference type="GO" id="GO:0012505">
    <property type="term" value="C:endomembrane system"/>
    <property type="evidence" value="ECO:0007669"/>
    <property type="project" value="UniProtKB-SubCell"/>
</dbReference>
<keyword evidence="2 5" id="KW-0812">Transmembrane</keyword>
<evidence type="ECO:0000259" key="6">
    <source>
        <dbReference type="Pfam" id="PF06803"/>
    </source>
</evidence>
<evidence type="ECO:0000256" key="2">
    <source>
        <dbReference type="ARBA" id="ARBA00022692"/>
    </source>
</evidence>
<comment type="subcellular location">
    <subcellularLocation>
        <location evidence="1">Endomembrane system</location>
        <topology evidence="1">Multi-pass membrane protein</topology>
    </subcellularLocation>
</comment>
<feature type="transmembrane region" description="Helical" evidence="5">
    <location>
        <begin position="36"/>
        <end position="59"/>
    </location>
</feature>
<accession>A0A1H5XJC9</accession>
<feature type="transmembrane region" description="Helical" evidence="5">
    <location>
        <begin position="65"/>
        <end position="85"/>
    </location>
</feature>
<feature type="domain" description="DUF1232" evidence="6">
    <location>
        <begin position="35"/>
        <end position="70"/>
    </location>
</feature>
<evidence type="ECO:0000256" key="3">
    <source>
        <dbReference type="ARBA" id="ARBA00022989"/>
    </source>
</evidence>
<organism evidence="7 8">
    <name type="scientific">Nitrosomonas ureae</name>
    <dbReference type="NCBI Taxonomy" id="44577"/>
    <lineage>
        <taxon>Bacteria</taxon>
        <taxon>Pseudomonadati</taxon>
        <taxon>Pseudomonadota</taxon>
        <taxon>Betaproteobacteria</taxon>
        <taxon>Nitrosomonadales</taxon>
        <taxon>Nitrosomonadaceae</taxon>
        <taxon>Nitrosomonas</taxon>
    </lineage>
</organism>
<evidence type="ECO:0000313" key="7">
    <source>
        <dbReference type="EMBL" id="SEG11743.1"/>
    </source>
</evidence>
<name>A0A1H5XJC9_9PROT</name>